<evidence type="ECO:0000256" key="1">
    <source>
        <dbReference type="ARBA" id="ARBA00006484"/>
    </source>
</evidence>
<feature type="compositionally biased region" description="Low complexity" evidence="4">
    <location>
        <begin position="21"/>
        <end position="36"/>
    </location>
</feature>
<dbReference type="Proteomes" id="UP000696294">
    <property type="component" value="Unassembled WGS sequence"/>
</dbReference>
<dbReference type="SUPFAM" id="SSF51735">
    <property type="entry name" value="NAD(P)-binding Rossmann-fold domains"/>
    <property type="match status" value="1"/>
</dbReference>
<gene>
    <name evidence="5" type="ORF">HCN51_40620</name>
</gene>
<evidence type="ECO:0000313" key="6">
    <source>
        <dbReference type="Proteomes" id="UP000696294"/>
    </source>
</evidence>
<feature type="region of interest" description="Disordered" evidence="4">
    <location>
        <begin position="1"/>
        <end position="68"/>
    </location>
</feature>
<evidence type="ECO:0000256" key="4">
    <source>
        <dbReference type="SAM" id="MobiDB-lite"/>
    </source>
</evidence>
<dbReference type="Gene3D" id="3.40.50.720">
    <property type="entry name" value="NAD(P)-binding Rossmann-like Domain"/>
    <property type="match status" value="1"/>
</dbReference>
<evidence type="ECO:0000256" key="3">
    <source>
        <dbReference type="RuleBase" id="RU000363"/>
    </source>
</evidence>
<dbReference type="InterPro" id="IPR036291">
    <property type="entry name" value="NAD(P)-bd_dom_sf"/>
</dbReference>
<dbReference type="PANTHER" id="PTHR43669:SF3">
    <property type="entry name" value="ALCOHOL DEHYDROGENASE, PUTATIVE (AFU_ORTHOLOGUE AFUA_3G03445)-RELATED"/>
    <property type="match status" value="1"/>
</dbReference>
<accession>A0ABX1BDF9</accession>
<comment type="caution">
    <text evidence="5">The sequence shown here is derived from an EMBL/GenBank/DDBJ whole genome shotgun (WGS) entry which is preliminary data.</text>
</comment>
<dbReference type="PRINTS" id="PR00080">
    <property type="entry name" value="SDRFAMILY"/>
</dbReference>
<protein>
    <submittedName>
        <fullName evidence="5">SDR family NAD(P)-dependent oxidoreductase</fullName>
    </submittedName>
</protein>
<evidence type="ECO:0000256" key="2">
    <source>
        <dbReference type="ARBA" id="ARBA00023002"/>
    </source>
</evidence>
<evidence type="ECO:0000313" key="5">
    <source>
        <dbReference type="EMBL" id="NJP95666.1"/>
    </source>
</evidence>
<dbReference type="EMBL" id="JAATEP010000040">
    <property type="protein sequence ID" value="NJP95666.1"/>
    <property type="molecule type" value="Genomic_DNA"/>
</dbReference>
<organism evidence="5 6">
    <name type="scientific">Nonomuraea composti</name>
    <dbReference type="NCBI Taxonomy" id="2720023"/>
    <lineage>
        <taxon>Bacteria</taxon>
        <taxon>Bacillati</taxon>
        <taxon>Actinomycetota</taxon>
        <taxon>Actinomycetes</taxon>
        <taxon>Streptosporangiales</taxon>
        <taxon>Streptosporangiaceae</taxon>
        <taxon>Nonomuraea</taxon>
    </lineage>
</organism>
<dbReference type="PRINTS" id="PR00081">
    <property type="entry name" value="GDHRDH"/>
</dbReference>
<reference evidence="5 6" key="1">
    <citation type="submission" date="2020-03" db="EMBL/GenBank/DDBJ databases">
        <title>WGS of actinomycetes isolated from Thailand.</title>
        <authorList>
            <person name="Thawai C."/>
        </authorList>
    </citation>
    <scope>NUCLEOTIDE SEQUENCE [LARGE SCALE GENOMIC DNA]</scope>
    <source>
        <strain evidence="5 6">FMUSA5-5</strain>
    </source>
</reference>
<keyword evidence="6" id="KW-1185">Reference proteome</keyword>
<comment type="similarity">
    <text evidence="1 3">Belongs to the short-chain dehydrogenases/reductases (SDR) family.</text>
</comment>
<name>A0ABX1BDF9_9ACTN</name>
<keyword evidence="2" id="KW-0560">Oxidoreductase</keyword>
<dbReference type="InterPro" id="IPR002347">
    <property type="entry name" value="SDR_fam"/>
</dbReference>
<sequence length="289" mass="29597">MRGPGPGREHHPHGASPPRQSAGRPGPSAAGAPSCADHGTAPWSLAGARHRRTSSGPGHRGGVSEPRTALITGANRGLGHATAAELHRRGLRVVVTARDAGEAAEAAARIGPDVLSHPLDVTDQAGVERAAKELGPVDVLVCNAGVLLDTGDDPLSVPLERVARTLEVNLLGGWRVAQAFVPGMVARGWGRVVFVSSGTGSFSVGLWTGAPAYSVSKTAVNGLTTMLATCTKGTGVLVNAVNPGQTRTRMVPTAERTPEEAATDIADAATLPDDGPTGVFLRGDRQIGW</sequence>
<dbReference type="PANTHER" id="PTHR43669">
    <property type="entry name" value="5-KETO-D-GLUCONATE 5-REDUCTASE"/>
    <property type="match status" value="1"/>
</dbReference>
<dbReference type="Pfam" id="PF00106">
    <property type="entry name" value="adh_short"/>
    <property type="match status" value="1"/>
</dbReference>
<proteinExistence type="inferred from homology"/>